<feature type="domain" description="Helicase ATP-binding" evidence="10">
    <location>
        <begin position="30"/>
        <end position="199"/>
    </location>
</feature>
<dbReference type="CDD" id="cd18787">
    <property type="entry name" value="SF2_C_DEAD"/>
    <property type="match status" value="1"/>
</dbReference>
<feature type="short sequence motif" description="Q motif" evidence="8">
    <location>
        <begin position="1"/>
        <end position="27"/>
    </location>
</feature>
<dbReference type="PROSITE" id="PS51194">
    <property type="entry name" value="HELICASE_CTER"/>
    <property type="match status" value="1"/>
</dbReference>
<accession>A0A4P9ZPT5</accession>
<dbReference type="SUPFAM" id="SSF52540">
    <property type="entry name" value="P-loop containing nucleoside triphosphate hydrolases"/>
    <property type="match status" value="1"/>
</dbReference>
<dbReference type="InterPro" id="IPR011545">
    <property type="entry name" value="DEAD/DEAH_box_helicase_dom"/>
</dbReference>
<keyword evidence="5 9" id="KW-0067">ATP-binding</keyword>
<evidence type="ECO:0000259" key="12">
    <source>
        <dbReference type="PROSITE" id="PS51195"/>
    </source>
</evidence>
<evidence type="ECO:0000256" key="5">
    <source>
        <dbReference type="ARBA" id="ARBA00022840"/>
    </source>
</evidence>
<dbReference type="EC" id="3.6.4.13" evidence="1"/>
<evidence type="ECO:0000256" key="7">
    <source>
        <dbReference type="ARBA" id="ARBA00047984"/>
    </source>
</evidence>
<keyword evidence="6" id="KW-0694">RNA-binding</keyword>
<dbReference type="SMART" id="SM00490">
    <property type="entry name" value="HELICc"/>
    <property type="match status" value="1"/>
</dbReference>
<feature type="domain" description="Helicase C-terminal" evidence="11">
    <location>
        <begin position="239"/>
        <end position="373"/>
    </location>
</feature>
<evidence type="ECO:0000256" key="1">
    <source>
        <dbReference type="ARBA" id="ARBA00012552"/>
    </source>
</evidence>
<sequence>FEDLIQNPQLLKALQTSGFQSPSPIQWKAIPLGRLGLDLIAQAKSGTGKTIVFSVLAIEGAAAAVGLHTIILAPTREIAFQSYTVIQHLSELMGLSICDYFIGGTPYADDVAKATKCHIAVGTPGRLSQLLINGAFQTHSFRTLILDEADKLMEESFQSTVQDIAQLLPRPHQTLAFSATYNETLLAKLEKNLMHQPQHVRLTQSGPTLSGVRQFYLEIPIEPTSAPARFQLQQSKQKAIADLFTHLPFYQCLIFLNHHQRGPQLADYLTHLGYPAVWISSHLNQAERLDVMRKARAFQIRVIVSSDLMARGIDIDRVDLVINWDMPWDPETYFHRVGRTGRFGSIGYTVSLVAPTLEGPMLHRLQTEFKVSL</sequence>
<evidence type="ECO:0000256" key="2">
    <source>
        <dbReference type="ARBA" id="ARBA00022741"/>
    </source>
</evidence>
<protein>
    <recommendedName>
        <fullName evidence="1">RNA helicase</fullName>
        <ecNumber evidence="1">3.6.4.13</ecNumber>
    </recommendedName>
</protein>
<dbReference type="InterPro" id="IPR050079">
    <property type="entry name" value="DEAD_box_RNA_helicase"/>
</dbReference>
<comment type="similarity">
    <text evidence="9">Belongs to the DEAD box helicase family.</text>
</comment>
<dbReference type="PROSITE" id="PS51195">
    <property type="entry name" value="Q_MOTIF"/>
    <property type="match status" value="1"/>
</dbReference>
<dbReference type="SMART" id="SM00487">
    <property type="entry name" value="DEXDc"/>
    <property type="match status" value="1"/>
</dbReference>
<evidence type="ECO:0000256" key="9">
    <source>
        <dbReference type="RuleBase" id="RU000492"/>
    </source>
</evidence>
<evidence type="ECO:0000256" key="4">
    <source>
        <dbReference type="ARBA" id="ARBA00022806"/>
    </source>
</evidence>
<proteinExistence type="inferred from homology"/>
<organism evidence="13 14">
    <name type="scientific">Dimargaris cristalligena</name>
    <dbReference type="NCBI Taxonomy" id="215637"/>
    <lineage>
        <taxon>Eukaryota</taxon>
        <taxon>Fungi</taxon>
        <taxon>Fungi incertae sedis</taxon>
        <taxon>Zoopagomycota</taxon>
        <taxon>Kickxellomycotina</taxon>
        <taxon>Dimargaritomycetes</taxon>
        <taxon>Dimargaritales</taxon>
        <taxon>Dimargaritaceae</taxon>
        <taxon>Dimargaris</taxon>
    </lineage>
</organism>
<dbReference type="GO" id="GO:0003723">
    <property type="term" value="F:RNA binding"/>
    <property type="evidence" value="ECO:0007669"/>
    <property type="project" value="UniProtKB-KW"/>
</dbReference>
<keyword evidence="3 9" id="KW-0378">Hydrolase</keyword>
<name>A0A4P9ZPT5_9FUNG</name>
<dbReference type="GO" id="GO:0005524">
    <property type="term" value="F:ATP binding"/>
    <property type="evidence" value="ECO:0007669"/>
    <property type="project" value="UniProtKB-KW"/>
</dbReference>
<feature type="non-terminal residue" evidence="13">
    <location>
        <position position="373"/>
    </location>
</feature>
<gene>
    <name evidence="13" type="ORF">BJ085DRAFT_4132</name>
</gene>
<dbReference type="PROSITE" id="PS00039">
    <property type="entry name" value="DEAD_ATP_HELICASE"/>
    <property type="match status" value="1"/>
</dbReference>
<comment type="catalytic activity">
    <reaction evidence="7">
        <text>ATP + H2O = ADP + phosphate + H(+)</text>
        <dbReference type="Rhea" id="RHEA:13065"/>
        <dbReference type="ChEBI" id="CHEBI:15377"/>
        <dbReference type="ChEBI" id="CHEBI:15378"/>
        <dbReference type="ChEBI" id="CHEBI:30616"/>
        <dbReference type="ChEBI" id="CHEBI:43474"/>
        <dbReference type="ChEBI" id="CHEBI:456216"/>
        <dbReference type="EC" id="3.6.4.13"/>
    </reaction>
</comment>
<reference evidence="14" key="1">
    <citation type="journal article" date="2018" name="Nat. Microbiol.">
        <title>Leveraging single-cell genomics to expand the fungal tree of life.</title>
        <authorList>
            <person name="Ahrendt S.R."/>
            <person name="Quandt C.A."/>
            <person name="Ciobanu D."/>
            <person name="Clum A."/>
            <person name="Salamov A."/>
            <person name="Andreopoulos B."/>
            <person name="Cheng J.F."/>
            <person name="Woyke T."/>
            <person name="Pelin A."/>
            <person name="Henrissat B."/>
            <person name="Reynolds N.K."/>
            <person name="Benny G.L."/>
            <person name="Smith M.E."/>
            <person name="James T.Y."/>
            <person name="Grigoriev I.V."/>
        </authorList>
    </citation>
    <scope>NUCLEOTIDE SEQUENCE [LARGE SCALE GENOMIC DNA]</scope>
    <source>
        <strain evidence="14">RSA 468</strain>
    </source>
</reference>
<dbReference type="Pfam" id="PF00271">
    <property type="entry name" value="Helicase_C"/>
    <property type="match status" value="1"/>
</dbReference>
<evidence type="ECO:0000256" key="6">
    <source>
        <dbReference type="ARBA" id="ARBA00022884"/>
    </source>
</evidence>
<dbReference type="InterPro" id="IPR001650">
    <property type="entry name" value="Helicase_C-like"/>
</dbReference>
<evidence type="ECO:0000259" key="10">
    <source>
        <dbReference type="PROSITE" id="PS51192"/>
    </source>
</evidence>
<dbReference type="Gene3D" id="3.40.50.300">
    <property type="entry name" value="P-loop containing nucleotide triphosphate hydrolases"/>
    <property type="match status" value="2"/>
</dbReference>
<dbReference type="GO" id="GO:0005829">
    <property type="term" value="C:cytosol"/>
    <property type="evidence" value="ECO:0007669"/>
    <property type="project" value="TreeGrafter"/>
</dbReference>
<evidence type="ECO:0000259" key="11">
    <source>
        <dbReference type="PROSITE" id="PS51194"/>
    </source>
</evidence>
<dbReference type="GO" id="GO:0016787">
    <property type="term" value="F:hydrolase activity"/>
    <property type="evidence" value="ECO:0007669"/>
    <property type="project" value="UniProtKB-KW"/>
</dbReference>
<dbReference type="STRING" id="215637.A0A4P9ZPT5"/>
<dbReference type="PANTHER" id="PTHR47959:SF1">
    <property type="entry name" value="ATP-DEPENDENT RNA HELICASE DBPA"/>
    <property type="match status" value="1"/>
</dbReference>
<dbReference type="Pfam" id="PF00270">
    <property type="entry name" value="DEAD"/>
    <property type="match status" value="1"/>
</dbReference>
<keyword evidence="2 9" id="KW-0547">Nucleotide-binding</keyword>
<evidence type="ECO:0000313" key="13">
    <source>
        <dbReference type="EMBL" id="RKP34360.1"/>
    </source>
</evidence>
<keyword evidence="14" id="KW-1185">Reference proteome</keyword>
<dbReference type="EMBL" id="ML003235">
    <property type="protein sequence ID" value="RKP34360.1"/>
    <property type="molecule type" value="Genomic_DNA"/>
</dbReference>
<dbReference type="InterPro" id="IPR000629">
    <property type="entry name" value="RNA-helicase_DEAD-box_CS"/>
</dbReference>
<dbReference type="PROSITE" id="PS51192">
    <property type="entry name" value="HELICASE_ATP_BIND_1"/>
    <property type="match status" value="1"/>
</dbReference>
<feature type="domain" description="DEAD-box RNA helicase Q" evidence="12">
    <location>
        <begin position="1"/>
        <end position="27"/>
    </location>
</feature>
<dbReference type="InterPro" id="IPR014014">
    <property type="entry name" value="RNA_helicase_DEAD_Q_motif"/>
</dbReference>
<dbReference type="GO" id="GO:0003724">
    <property type="term" value="F:RNA helicase activity"/>
    <property type="evidence" value="ECO:0007669"/>
    <property type="project" value="UniProtKB-EC"/>
</dbReference>
<keyword evidence="4 9" id="KW-0347">Helicase</keyword>
<dbReference type="AlphaFoldDB" id="A0A4P9ZPT5"/>
<dbReference type="PANTHER" id="PTHR47959">
    <property type="entry name" value="ATP-DEPENDENT RNA HELICASE RHLE-RELATED"/>
    <property type="match status" value="1"/>
</dbReference>
<evidence type="ECO:0000256" key="8">
    <source>
        <dbReference type="PROSITE-ProRule" id="PRU00552"/>
    </source>
</evidence>
<dbReference type="InterPro" id="IPR014001">
    <property type="entry name" value="Helicase_ATP-bd"/>
</dbReference>
<evidence type="ECO:0000256" key="3">
    <source>
        <dbReference type="ARBA" id="ARBA00022801"/>
    </source>
</evidence>
<feature type="non-terminal residue" evidence="13">
    <location>
        <position position="1"/>
    </location>
</feature>
<dbReference type="Proteomes" id="UP000268162">
    <property type="component" value="Unassembled WGS sequence"/>
</dbReference>
<evidence type="ECO:0000313" key="14">
    <source>
        <dbReference type="Proteomes" id="UP000268162"/>
    </source>
</evidence>
<dbReference type="InterPro" id="IPR027417">
    <property type="entry name" value="P-loop_NTPase"/>
</dbReference>